<evidence type="ECO:0000256" key="1">
    <source>
        <dbReference type="SAM" id="SignalP"/>
    </source>
</evidence>
<dbReference type="Proteomes" id="UP000215134">
    <property type="component" value="Chromosome 1"/>
</dbReference>
<organism evidence="2 3">
    <name type="scientific">Serratia ficaria</name>
    <dbReference type="NCBI Taxonomy" id="61651"/>
    <lineage>
        <taxon>Bacteria</taxon>
        <taxon>Pseudomonadati</taxon>
        <taxon>Pseudomonadota</taxon>
        <taxon>Gammaproteobacteria</taxon>
        <taxon>Enterobacterales</taxon>
        <taxon>Yersiniaceae</taxon>
        <taxon>Serratia</taxon>
    </lineage>
</organism>
<reference evidence="2 3" key="1">
    <citation type="submission" date="2017-06" db="EMBL/GenBank/DDBJ databases">
        <authorList>
            <consortium name="Pathogen Informatics"/>
        </authorList>
    </citation>
    <scope>NUCLEOTIDE SEQUENCE [LARGE SCALE GENOMIC DNA]</scope>
    <source>
        <strain evidence="2 3">NCTC12148</strain>
    </source>
</reference>
<evidence type="ECO:0000313" key="3">
    <source>
        <dbReference type="Proteomes" id="UP000215134"/>
    </source>
</evidence>
<protein>
    <submittedName>
        <fullName evidence="2">Uncharacterized protein</fullName>
    </submittedName>
</protein>
<feature type="chain" id="PRO_5011301887" evidence="1">
    <location>
        <begin position="21"/>
        <end position="136"/>
    </location>
</feature>
<dbReference type="KEGG" id="sfj:SAMEA4384070_2524"/>
<dbReference type="EMBL" id="LT906479">
    <property type="protein sequence ID" value="SNW01666.1"/>
    <property type="molecule type" value="Genomic_DNA"/>
</dbReference>
<name>A0A240C3F1_SERFI</name>
<proteinExistence type="predicted"/>
<keyword evidence="1" id="KW-0732">Signal</keyword>
<evidence type="ECO:0000313" key="2">
    <source>
        <dbReference type="EMBL" id="SNW01666.1"/>
    </source>
</evidence>
<accession>A0A240C3F1</accession>
<feature type="signal peptide" evidence="1">
    <location>
        <begin position="1"/>
        <end position="20"/>
    </location>
</feature>
<dbReference type="AlphaFoldDB" id="A0A240C3F1"/>
<keyword evidence="3" id="KW-1185">Reference proteome</keyword>
<sequence>MLRKYVLGLCLALFPLFASASRTMVIEAQPGEIEGVAYRVDGRSLNFDQLGEALNLWMQAKPGDKNEIRIAVLASGKIPLSTLYNLNGLVKQIGFNGPRFFYTADEGSNKLSEIQINHRPLVMKGELEKQLAVEQP</sequence>
<gene>
    <name evidence="2" type="ORF">SAMEA4384070_02524</name>
</gene>